<dbReference type="Pfam" id="PF21076">
    <property type="entry name" value="GDH_ACT2"/>
    <property type="match status" value="1"/>
</dbReference>
<dbReference type="EMBL" id="JAAGMN010005391">
    <property type="protein sequence ID" value="NEE15112.1"/>
    <property type="molecule type" value="Genomic_DNA"/>
</dbReference>
<evidence type="ECO:0000313" key="3">
    <source>
        <dbReference type="EMBL" id="NEE15112.1"/>
    </source>
</evidence>
<dbReference type="GO" id="GO:0006538">
    <property type="term" value="P:L-glutamate catabolic process"/>
    <property type="evidence" value="ECO:0007669"/>
    <property type="project" value="InterPro"/>
</dbReference>
<accession>A0A6G3XBX3</accession>
<dbReference type="AlphaFoldDB" id="A0A6G3XBX3"/>
<sequence length="253" mass="28784">EVIEGAGFSYNSHDGRDLLQILETYPRDELFQTPVDQLRSIVTSVLYLQERRRLRLYLRQDEYGRYYSAIVYLPRDRYTTGVRLRLIDILKEELGGNSVDFTAWNTESILSRLHFVIRVPAGTELPHLTDADADRIEARLVEAARSWADGFQEALTAELGEERGAELQRQYGHSFPEGYKADHSPRAAVADLVHLETLKQGEKDFALSLYEPVGAGPGERRFKIYRTGEQVSLSAVLPALQQLGVEVVDERPY</sequence>
<dbReference type="PANTHER" id="PTHR43403">
    <property type="entry name" value="NAD-SPECIFIC GLUTAMATE DEHYDROGENASE"/>
    <property type="match status" value="1"/>
</dbReference>
<dbReference type="InterPro" id="IPR049062">
    <property type="entry name" value="NAD_Glu_DH_ACT2"/>
</dbReference>
<feature type="domain" description="NAD-glutamate dehydrogenase ACT2" evidence="1">
    <location>
        <begin position="55"/>
        <end position="147"/>
    </location>
</feature>
<dbReference type="Pfam" id="PF21079">
    <property type="entry name" value="GDH_HM2"/>
    <property type="match status" value="1"/>
</dbReference>
<comment type="caution">
    <text evidence="3">The sequence shown here is derived from an EMBL/GenBank/DDBJ whole genome shotgun (WGS) entry which is preliminary data.</text>
</comment>
<gene>
    <name evidence="3" type="ORF">G3M58_52715</name>
</gene>
<protein>
    <submittedName>
        <fullName evidence="3">NAD-glutamate dehydrogenase</fullName>
    </submittedName>
</protein>
<feature type="non-terminal residue" evidence="3">
    <location>
        <position position="1"/>
    </location>
</feature>
<feature type="non-terminal residue" evidence="3">
    <location>
        <position position="253"/>
    </location>
</feature>
<dbReference type="InterPro" id="IPR049059">
    <property type="entry name" value="NAD_Glu_DH_HM1"/>
</dbReference>
<proteinExistence type="predicted"/>
<dbReference type="InterPro" id="IPR049058">
    <property type="entry name" value="NAD_Glu_DH_HM2"/>
</dbReference>
<dbReference type="InterPro" id="IPR049064">
    <property type="entry name" value="NAD_Glu_DH_ACT3"/>
</dbReference>
<dbReference type="PANTHER" id="PTHR43403:SF1">
    <property type="entry name" value="NAD-SPECIFIC GLUTAMATE DEHYDROGENASE"/>
    <property type="match status" value="1"/>
</dbReference>
<dbReference type="GO" id="GO:0004352">
    <property type="term" value="F:glutamate dehydrogenase (NAD+) activity"/>
    <property type="evidence" value="ECO:0007669"/>
    <property type="project" value="InterPro"/>
</dbReference>
<dbReference type="InterPro" id="IPR007780">
    <property type="entry name" value="NAD_Glu_DH_bac"/>
</dbReference>
<name>A0A6G3XBX3_9ACTN</name>
<dbReference type="Pfam" id="PF21077">
    <property type="entry name" value="GDH_ACT3"/>
    <property type="match status" value="1"/>
</dbReference>
<evidence type="ECO:0000259" key="2">
    <source>
        <dbReference type="Pfam" id="PF21077"/>
    </source>
</evidence>
<dbReference type="GO" id="GO:0004069">
    <property type="term" value="F:L-aspartate:2-oxoglutarate aminotransferase activity"/>
    <property type="evidence" value="ECO:0007669"/>
    <property type="project" value="InterPro"/>
</dbReference>
<organism evidence="3">
    <name type="scientific">Streptomyces sp. SID7499</name>
    <dbReference type="NCBI Taxonomy" id="2706086"/>
    <lineage>
        <taxon>Bacteria</taxon>
        <taxon>Bacillati</taxon>
        <taxon>Actinomycetota</taxon>
        <taxon>Actinomycetes</taxon>
        <taxon>Kitasatosporales</taxon>
        <taxon>Streptomycetaceae</taxon>
        <taxon>Streptomyces</taxon>
    </lineage>
</organism>
<dbReference type="Pfam" id="PF21073">
    <property type="entry name" value="GDH_HM1"/>
    <property type="match status" value="1"/>
</dbReference>
<feature type="domain" description="NAD-glutamate dehydrogenase ACT3" evidence="2">
    <location>
        <begin position="205"/>
        <end position="253"/>
    </location>
</feature>
<evidence type="ECO:0000259" key="1">
    <source>
        <dbReference type="Pfam" id="PF21076"/>
    </source>
</evidence>
<reference evidence="3" key="1">
    <citation type="submission" date="2020-01" db="EMBL/GenBank/DDBJ databases">
        <title>Insect and environment-associated Actinomycetes.</title>
        <authorList>
            <person name="Currrie C."/>
            <person name="Chevrette M."/>
            <person name="Carlson C."/>
            <person name="Stubbendieck R."/>
            <person name="Wendt-Pienkowski E."/>
        </authorList>
    </citation>
    <scope>NUCLEOTIDE SEQUENCE</scope>
    <source>
        <strain evidence="3">SID7499</strain>
    </source>
</reference>